<organism evidence="1 2">
    <name type="scientific">Candidatus Marinarcus aquaticus</name>
    <dbReference type="NCBI Taxonomy" id="2044504"/>
    <lineage>
        <taxon>Bacteria</taxon>
        <taxon>Pseudomonadati</taxon>
        <taxon>Campylobacterota</taxon>
        <taxon>Epsilonproteobacteria</taxon>
        <taxon>Campylobacterales</taxon>
        <taxon>Arcobacteraceae</taxon>
        <taxon>Candidatus Marinarcus</taxon>
    </lineage>
</organism>
<comment type="caution">
    <text evidence="1">The sequence shown here is derived from an EMBL/GenBank/DDBJ whole genome shotgun (WGS) entry which is preliminary data.</text>
</comment>
<reference evidence="1 2" key="1">
    <citation type="submission" date="2017-10" db="EMBL/GenBank/DDBJ databases">
        <title>Genomics of the genus Arcobacter.</title>
        <authorList>
            <person name="Perez-Cataluna A."/>
            <person name="Figueras M.J."/>
        </authorList>
    </citation>
    <scope>NUCLEOTIDE SEQUENCE [LARGE SCALE GENOMIC DNA]</scope>
    <source>
        <strain evidence="1 2">CECT 8987</strain>
    </source>
</reference>
<proteinExistence type="predicted"/>
<dbReference type="Proteomes" id="UP000290657">
    <property type="component" value="Unassembled WGS sequence"/>
</dbReference>
<dbReference type="AlphaFoldDB" id="A0A4Q0XS91"/>
<evidence type="ECO:0000313" key="2">
    <source>
        <dbReference type="Proteomes" id="UP000290657"/>
    </source>
</evidence>
<keyword evidence="2" id="KW-1185">Reference proteome</keyword>
<dbReference type="EMBL" id="PDKN01000003">
    <property type="protein sequence ID" value="RXJ58175.1"/>
    <property type="molecule type" value="Genomic_DNA"/>
</dbReference>
<dbReference type="RefSeq" id="WP_128996038.1">
    <property type="nucleotide sequence ID" value="NZ_PDKN01000003.1"/>
</dbReference>
<dbReference type="OrthoDB" id="5344679at2"/>
<accession>A0A4Q0XS91</accession>
<gene>
    <name evidence="1" type="ORF">CRV04_06615</name>
</gene>
<protein>
    <submittedName>
        <fullName evidence="1">Uncharacterized protein</fullName>
    </submittedName>
</protein>
<name>A0A4Q0XS91_9BACT</name>
<sequence length="62" mass="7622">MNIEERFILKAIEERNYISFMYENRSFQRLKPLKLHNHIVHTDKGTFEKAKLKKLTVLKERF</sequence>
<evidence type="ECO:0000313" key="1">
    <source>
        <dbReference type="EMBL" id="RXJ58175.1"/>
    </source>
</evidence>